<organism evidence="2 3">
    <name type="scientific">Neisseria brasiliensis</name>
    <dbReference type="NCBI Taxonomy" id="2666100"/>
    <lineage>
        <taxon>Bacteria</taxon>
        <taxon>Pseudomonadati</taxon>
        <taxon>Pseudomonadota</taxon>
        <taxon>Betaproteobacteria</taxon>
        <taxon>Neisseriales</taxon>
        <taxon>Neisseriaceae</taxon>
        <taxon>Neisseria</taxon>
    </lineage>
</organism>
<dbReference type="InterPro" id="IPR036165">
    <property type="entry name" value="YefM-like_sf"/>
</dbReference>
<protein>
    <submittedName>
        <fullName evidence="2">Uncharacterized protein</fullName>
    </submittedName>
</protein>
<dbReference type="EMBL" id="WJXO01000001">
    <property type="protein sequence ID" value="MRN37713.1"/>
    <property type="molecule type" value="Genomic_DNA"/>
</dbReference>
<evidence type="ECO:0000313" key="3">
    <source>
        <dbReference type="Proteomes" id="UP000486297"/>
    </source>
</evidence>
<dbReference type="AlphaFoldDB" id="A0A5Q3S294"/>
<evidence type="ECO:0000256" key="1">
    <source>
        <dbReference type="ARBA" id="ARBA00009981"/>
    </source>
</evidence>
<name>A0A5Q3S294_9NEIS</name>
<reference evidence="2" key="1">
    <citation type="journal article" name="Emerg. Infect. Dis.">
        <title>Two cases of a newly characterized neisseria species.</title>
        <authorList>
            <person name="Mustapha M."/>
            <person name="Lemos A.P.S."/>
            <person name="Harrison L.H."/>
            <person name="Vantyne D."/>
            <person name="Sacchi C.T."/>
        </authorList>
    </citation>
    <scope>NUCLEOTIDE SEQUENCE</scope>
    <source>
        <strain evidence="2">N.95.16</strain>
    </source>
</reference>
<comment type="similarity">
    <text evidence="1">Belongs to the phD/YefM antitoxin family.</text>
</comment>
<sequence length="82" mass="9335">MTKPIHSRFVASISDLKKNPMETVKSGQGDVVAILNRNTPAFYCIPADLYDEIFEILEDQYLMRVAMERDNEPSIEVSVDDL</sequence>
<dbReference type="SUPFAM" id="SSF143120">
    <property type="entry name" value="YefM-like"/>
    <property type="match status" value="1"/>
</dbReference>
<accession>A0A5Q3S294</accession>
<dbReference type="Proteomes" id="UP000486297">
    <property type="component" value="Unassembled WGS sequence"/>
</dbReference>
<dbReference type="RefSeq" id="WP_095501920.1">
    <property type="nucleotide sequence ID" value="NZ_CP046027.1"/>
</dbReference>
<keyword evidence="3" id="KW-1185">Reference proteome</keyword>
<evidence type="ECO:0000313" key="2">
    <source>
        <dbReference type="EMBL" id="MRN37713.1"/>
    </source>
</evidence>
<gene>
    <name evidence="2" type="ORF">GJU80_04195</name>
</gene>
<comment type="caution">
    <text evidence="2">The sequence shown here is derived from an EMBL/GenBank/DDBJ whole genome shotgun (WGS) entry which is preliminary data.</text>
</comment>
<proteinExistence type="inferred from homology"/>